<reference evidence="1" key="1">
    <citation type="submission" date="2023-07" db="EMBL/GenBank/DDBJ databases">
        <authorList>
            <person name="Aktuganov G."/>
            <person name="Boyko T."/>
            <person name="Delegan Y."/>
            <person name="Galimzianova N."/>
            <person name="Gilvanova E."/>
            <person name="Korobov V."/>
            <person name="Kuzmina L."/>
            <person name="Melentiev A."/>
            <person name="Milman P."/>
            <person name="Ryabova A."/>
            <person name="Stupak E."/>
            <person name="Yasakov T."/>
            <person name="Zharikova N."/>
            <person name="Zhurenko E."/>
        </authorList>
    </citation>
    <scope>NUCLEOTIDE SEQUENCE</scope>
    <source>
        <strain evidence="1">IB-739</strain>
    </source>
</reference>
<dbReference type="SUPFAM" id="SSF160631">
    <property type="entry name" value="SMI1/KNR4-like"/>
    <property type="match status" value="1"/>
</dbReference>
<keyword evidence="2" id="KW-1185">Reference proteome</keyword>
<evidence type="ECO:0000313" key="1">
    <source>
        <dbReference type="EMBL" id="MDO3675660.1"/>
    </source>
</evidence>
<dbReference type="Gene3D" id="3.40.1580.10">
    <property type="entry name" value="SMI1/KNR4-like"/>
    <property type="match status" value="1"/>
</dbReference>
<name>A0ABT8V2K5_9BACL</name>
<organism evidence="1 2">
    <name type="scientific">Paenibacillus ehimensis</name>
    <dbReference type="NCBI Taxonomy" id="79264"/>
    <lineage>
        <taxon>Bacteria</taxon>
        <taxon>Bacillati</taxon>
        <taxon>Bacillota</taxon>
        <taxon>Bacilli</taxon>
        <taxon>Bacillales</taxon>
        <taxon>Paenibacillaceae</taxon>
        <taxon>Paenibacillus</taxon>
    </lineage>
</organism>
<comment type="caution">
    <text evidence="1">The sequence shown here is derived from an EMBL/GenBank/DDBJ whole genome shotgun (WGS) entry which is preliminary data.</text>
</comment>
<evidence type="ECO:0000313" key="2">
    <source>
        <dbReference type="Proteomes" id="UP001168883"/>
    </source>
</evidence>
<dbReference type="RefSeq" id="WP_302877046.1">
    <property type="nucleotide sequence ID" value="NZ_JAUMKJ010000001.1"/>
</dbReference>
<accession>A0ABT8V2K5</accession>
<proteinExistence type="predicted"/>
<dbReference type="InterPro" id="IPR037883">
    <property type="entry name" value="Knr4/Smi1-like_sf"/>
</dbReference>
<sequence length="137" mass="15969">MRYNHILEIIRKNPSKHQFESLSEAEVQREIVEGIPQDYIDFLREVGYGTVNGTCFNFYGGLVEVDEILGHLYDEDSHPELKDVFLFGDNFSGDAVGFLTTDHWAIVEIWHDDDLSINPTEEKTFEEFVVNMFEQFK</sequence>
<dbReference type="EMBL" id="JAUMKJ010000001">
    <property type="protein sequence ID" value="MDO3675660.1"/>
    <property type="molecule type" value="Genomic_DNA"/>
</dbReference>
<dbReference type="Proteomes" id="UP001168883">
    <property type="component" value="Unassembled WGS sequence"/>
</dbReference>
<protein>
    <submittedName>
        <fullName evidence="1">SMI1/KNR4 family protein</fullName>
    </submittedName>
</protein>
<dbReference type="Pfam" id="PF14568">
    <property type="entry name" value="SUKH_6"/>
    <property type="match status" value="1"/>
</dbReference>
<gene>
    <name evidence="1" type="ORF">Q3C12_01510</name>
</gene>